<keyword evidence="2" id="KW-1185">Reference proteome</keyword>
<dbReference type="EMBL" id="JABSTQ010010904">
    <property type="protein sequence ID" value="KAG0416941.1"/>
    <property type="molecule type" value="Genomic_DNA"/>
</dbReference>
<evidence type="ECO:0000313" key="2">
    <source>
        <dbReference type="Proteomes" id="UP000805193"/>
    </source>
</evidence>
<proteinExistence type="predicted"/>
<organism evidence="1 2">
    <name type="scientific">Ixodes persulcatus</name>
    <name type="common">Taiga tick</name>
    <dbReference type="NCBI Taxonomy" id="34615"/>
    <lineage>
        <taxon>Eukaryota</taxon>
        <taxon>Metazoa</taxon>
        <taxon>Ecdysozoa</taxon>
        <taxon>Arthropoda</taxon>
        <taxon>Chelicerata</taxon>
        <taxon>Arachnida</taxon>
        <taxon>Acari</taxon>
        <taxon>Parasitiformes</taxon>
        <taxon>Ixodida</taxon>
        <taxon>Ixodoidea</taxon>
        <taxon>Ixodidae</taxon>
        <taxon>Ixodinae</taxon>
        <taxon>Ixodes</taxon>
    </lineage>
</organism>
<comment type="caution">
    <text evidence="1">The sequence shown here is derived from an EMBL/GenBank/DDBJ whole genome shotgun (WGS) entry which is preliminary data.</text>
</comment>
<evidence type="ECO:0000313" key="1">
    <source>
        <dbReference type="EMBL" id="KAG0416941.1"/>
    </source>
</evidence>
<gene>
    <name evidence="1" type="ORF">HPB47_006039</name>
</gene>
<protein>
    <submittedName>
        <fullName evidence="1">Uncharacterized protein</fullName>
    </submittedName>
</protein>
<accession>A0AC60PBG1</accession>
<dbReference type="Proteomes" id="UP000805193">
    <property type="component" value="Unassembled WGS sequence"/>
</dbReference>
<reference evidence="1 2" key="1">
    <citation type="journal article" date="2020" name="Cell">
        <title>Large-Scale Comparative Analyses of Tick Genomes Elucidate Their Genetic Diversity and Vector Capacities.</title>
        <authorList>
            <consortium name="Tick Genome and Microbiome Consortium (TIGMIC)"/>
            <person name="Jia N."/>
            <person name="Wang J."/>
            <person name="Shi W."/>
            <person name="Du L."/>
            <person name="Sun Y."/>
            <person name="Zhan W."/>
            <person name="Jiang J.F."/>
            <person name="Wang Q."/>
            <person name="Zhang B."/>
            <person name="Ji P."/>
            <person name="Bell-Sakyi L."/>
            <person name="Cui X.M."/>
            <person name="Yuan T.T."/>
            <person name="Jiang B.G."/>
            <person name="Yang W.F."/>
            <person name="Lam T.T."/>
            <person name="Chang Q.C."/>
            <person name="Ding S.J."/>
            <person name="Wang X.J."/>
            <person name="Zhu J.G."/>
            <person name="Ruan X.D."/>
            <person name="Zhao L."/>
            <person name="Wei J.T."/>
            <person name="Ye R.Z."/>
            <person name="Que T.C."/>
            <person name="Du C.H."/>
            <person name="Zhou Y.H."/>
            <person name="Cheng J.X."/>
            <person name="Dai P.F."/>
            <person name="Guo W.B."/>
            <person name="Han X.H."/>
            <person name="Huang E.J."/>
            <person name="Li L.F."/>
            <person name="Wei W."/>
            <person name="Gao Y.C."/>
            <person name="Liu J.Z."/>
            <person name="Shao H.Z."/>
            <person name="Wang X."/>
            <person name="Wang C.C."/>
            <person name="Yang T.C."/>
            <person name="Huo Q.B."/>
            <person name="Li W."/>
            <person name="Chen H.Y."/>
            <person name="Chen S.E."/>
            <person name="Zhou L.G."/>
            <person name="Ni X.B."/>
            <person name="Tian J.H."/>
            <person name="Sheng Y."/>
            <person name="Liu T."/>
            <person name="Pan Y.S."/>
            <person name="Xia L.Y."/>
            <person name="Li J."/>
            <person name="Zhao F."/>
            <person name="Cao W.C."/>
        </authorList>
    </citation>
    <scope>NUCLEOTIDE SEQUENCE [LARGE SCALE GENOMIC DNA]</scope>
    <source>
        <strain evidence="1">Iper-2018</strain>
    </source>
</reference>
<sequence>MKDLGVESDEDVGLGLDFEEDDEEFRKCIEDDVVPVETSRTKLQDSDSTPQPRRRLIMADIALHLSSSFDDDDLDETPTSPTCEQPHSLPVQLRRTPPRPTRLHWQSKQGSGDSPDVTTTALLKQKLERRHSITVCESPSRPSHAALSREGHSSIRGSRRPDRLSFGPHPDSGKENWSMAQWEKSMECLSLTLEEVVHIRNVLTKAELESLLMNRPLYEDVEKRKVCFTCKKTKFSFFRPWGVKCKLCERTICDKCSTKMHIPTDRFDRIPVYMLCPTASEEESPTHSPLPAAFQFASGSAPSSPTLSRPPGATFNARLNVTVYPPPPVAKLRHRASVCSPPGGGRRRPPLLRSRTFQHKASSPQEEQLRGPLMTVCRDCKGMIRHIILASRTDMAKSRKGAACKPALCLSPVVQSPSASPEPHPQLAASGKAPFFVKCK</sequence>
<name>A0AC60PBG1_IXOPE</name>